<evidence type="ECO:0000313" key="1">
    <source>
        <dbReference type="EMBL" id="XDP99328.1"/>
    </source>
</evidence>
<dbReference type="EMBL" id="CP163431">
    <property type="protein sequence ID" value="XDP99328.1"/>
    <property type="molecule type" value="Genomic_DNA"/>
</dbReference>
<proteinExistence type="predicted"/>
<protein>
    <submittedName>
        <fullName evidence="1">Uncharacterized protein</fullName>
    </submittedName>
</protein>
<name>A0AB39M2V3_9ACTN</name>
<sequence>MSTLIKEPEAQYAVDHPIDPEGIWTRTELVLSMKLSTTTRETMDASVPAVVDQLSSLLNLDLGQAEDQIVQGLVRKGRSLIEHGERPTNDTPAFGVFLYLRDTAAIARRLLWVYAEREGRLPYAG</sequence>
<dbReference type="RefSeq" id="WP_369186468.1">
    <property type="nucleotide sequence ID" value="NZ_CP163431.1"/>
</dbReference>
<dbReference type="AlphaFoldDB" id="A0AB39M2V3"/>
<reference evidence="1" key="1">
    <citation type="submission" date="2024-07" db="EMBL/GenBank/DDBJ databases">
        <authorList>
            <person name="Yu S.T."/>
        </authorList>
    </citation>
    <scope>NUCLEOTIDE SEQUENCE</scope>
    <source>
        <strain evidence="1">R08</strain>
    </source>
</reference>
<gene>
    <name evidence="1" type="ORF">AB5J58_03645</name>
</gene>
<organism evidence="1">
    <name type="scientific">Streptomyces sp. R08</name>
    <dbReference type="NCBI Taxonomy" id="3238624"/>
    <lineage>
        <taxon>Bacteria</taxon>
        <taxon>Bacillati</taxon>
        <taxon>Actinomycetota</taxon>
        <taxon>Actinomycetes</taxon>
        <taxon>Kitasatosporales</taxon>
        <taxon>Streptomycetaceae</taxon>
        <taxon>Streptomyces</taxon>
    </lineage>
</organism>
<accession>A0AB39M2V3</accession>